<proteinExistence type="predicted"/>
<feature type="transmembrane region" description="Helical" evidence="1">
    <location>
        <begin position="16"/>
        <end position="38"/>
    </location>
</feature>
<gene>
    <name evidence="2" type="ORF">CN678_28425</name>
</gene>
<protein>
    <submittedName>
        <fullName evidence="2">Uncharacterized protein</fullName>
    </submittedName>
</protein>
<evidence type="ECO:0000256" key="1">
    <source>
        <dbReference type="SAM" id="Phobius"/>
    </source>
</evidence>
<dbReference type="AlphaFoldDB" id="A0AB73QSM5"/>
<accession>A0AB73QSM5</accession>
<keyword evidence="1" id="KW-0812">Transmembrane</keyword>
<feature type="transmembrane region" description="Helical" evidence="1">
    <location>
        <begin position="50"/>
        <end position="67"/>
    </location>
</feature>
<keyword evidence="1" id="KW-1133">Transmembrane helix</keyword>
<organism evidence="2">
    <name type="scientific">Bacillus toyonensis</name>
    <dbReference type="NCBI Taxonomy" id="155322"/>
    <lineage>
        <taxon>Bacteria</taxon>
        <taxon>Bacillati</taxon>
        <taxon>Bacillota</taxon>
        <taxon>Bacilli</taxon>
        <taxon>Bacillales</taxon>
        <taxon>Bacillaceae</taxon>
        <taxon>Bacillus</taxon>
        <taxon>Bacillus cereus group</taxon>
    </lineage>
</organism>
<comment type="caution">
    <text evidence="2">The sequence shown here is derived from an EMBL/GenBank/DDBJ whole genome shotgun (WGS) entry which is preliminary data.</text>
</comment>
<evidence type="ECO:0000313" key="2">
    <source>
        <dbReference type="EMBL" id="PEI82452.1"/>
    </source>
</evidence>
<dbReference type="RefSeq" id="WP_097954238.1">
    <property type="nucleotide sequence ID" value="NZ_JAAVIO010000005.1"/>
</dbReference>
<reference evidence="2" key="1">
    <citation type="submission" date="2017-09" db="EMBL/GenBank/DDBJ databases">
        <title>Large-scale bioinformatics analysis of Bacillus genomes uncovers conserved roles of natural products in bacterial physiology.</title>
        <authorList>
            <consortium name="Agbiome Team Llc"/>
            <person name="Bleich R.M."/>
            <person name="Kirk G.J."/>
            <person name="Santa Maria K.C."/>
            <person name="Allen S.E."/>
            <person name="Farag S."/>
            <person name="Shank E.A."/>
            <person name="Bowers A."/>
        </authorList>
    </citation>
    <scope>NUCLEOTIDE SEQUENCE</scope>
    <source>
        <strain evidence="2">AFS005430</strain>
    </source>
</reference>
<dbReference type="Proteomes" id="UP000220969">
    <property type="component" value="Unassembled WGS sequence"/>
</dbReference>
<keyword evidence="1" id="KW-0472">Membrane</keyword>
<sequence>MDFQINIPNPFEGVPGIVGIVLMAFIALCAGLTIFSDWIRSIIPNQIRQYIQLGFMVVLFVFIVMTIKNPEYITALF</sequence>
<dbReference type="EMBL" id="NUEH01000076">
    <property type="protein sequence ID" value="PEI82452.1"/>
    <property type="molecule type" value="Genomic_DNA"/>
</dbReference>
<name>A0AB73QSM5_9BACI</name>